<evidence type="ECO:0000256" key="3">
    <source>
        <dbReference type="ARBA" id="ARBA00022448"/>
    </source>
</evidence>
<comment type="similarity">
    <text evidence="2">Belongs to the binding-protein-dependent transport system permease family. CysTW subfamily.</text>
</comment>
<dbReference type="PROSITE" id="PS50928">
    <property type="entry name" value="ABC_TM1"/>
    <property type="match status" value="1"/>
</dbReference>
<evidence type="ECO:0000256" key="4">
    <source>
        <dbReference type="ARBA" id="ARBA00022475"/>
    </source>
</evidence>
<feature type="transmembrane region" description="Helical" evidence="8">
    <location>
        <begin position="12"/>
        <end position="34"/>
    </location>
</feature>
<organism evidence="11 12">
    <name type="scientific">Thalassospira tepidiphila MCCC 1A03514</name>
    <dbReference type="NCBI Taxonomy" id="1177930"/>
    <lineage>
        <taxon>Bacteria</taxon>
        <taxon>Pseudomonadati</taxon>
        <taxon>Pseudomonadota</taxon>
        <taxon>Alphaproteobacteria</taxon>
        <taxon>Rhodospirillales</taxon>
        <taxon>Thalassospiraceae</taxon>
        <taxon>Thalassospira</taxon>
    </lineage>
</organism>
<feature type="transmembrane region" description="Helical" evidence="8">
    <location>
        <begin position="188"/>
        <end position="211"/>
    </location>
</feature>
<dbReference type="SUPFAM" id="SSF161098">
    <property type="entry name" value="MetI-like"/>
    <property type="match status" value="1"/>
</dbReference>
<feature type="transmembrane region" description="Helical" evidence="8">
    <location>
        <begin position="101"/>
        <end position="125"/>
    </location>
</feature>
<feature type="compositionally biased region" description="Polar residues" evidence="9">
    <location>
        <begin position="332"/>
        <end position="342"/>
    </location>
</feature>
<evidence type="ECO:0000256" key="1">
    <source>
        <dbReference type="ARBA" id="ARBA00004651"/>
    </source>
</evidence>
<accession>A0A853KW83</accession>
<evidence type="ECO:0000256" key="2">
    <source>
        <dbReference type="ARBA" id="ARBA00007069"/>
    </source>
</evidence>
<comment type="caution">
    <text evidence="11">The sequence shown here is derived from an EMBL/GenBank/DDBJ whole genome shotgun (WGS) entry which is preliminary data.</text>
</comment>
<dbReference type="RefSeq" id="WP_064781969.1">
    <property type="nucleotide sequence ID" value="NZ_JPVZ01000008.1"/>
</dbReference>
<evidence type="ECO:0000256" key="8">
    <source>
        <dbReference type="RuleBase" id="RU363032"/>
    </source>
</evidence>
<evidence type="ECO:0000259" key="10">
    <source>
        <dbReference type="PROSITE" id="PS50928"/>
    </source>
</evidence>
<keyword evidence="7 8" id="KW-0472">Membrane</keyword>
<evidence type="ECO:0000256" key="9">
    <source>
        <dbReference type="SAM" id="MobiDB-lite"/>
    </source>
</evidence>
<dbReference type="InterPro" id="IPR035906">
    <property type="entry name" value="MetI-like_sf"/>
</dbReference>
<feature type="domain" description="ABC transmembrane type-1" evidence="10">
    <location>
        <begin position="66"/>
        <end position="263"/>
    </location>
</feature>
<protein>
    <submittedName>
        <fullName evidence="11">ABC transporter permease</fullName>
    </submittedName>
</protein>
<dbReference type="PANTHER" id="PTHR43848">
    <property type="entry name" value="PUTRESCINE TRANSPORT SYSTEM PERMEASE PROTEIN POTI"/>
    <property type="match status" value="1"/>
</dbReference>
<dbReference type="Proteomes" id="UP000094009">
    <property type="component" value="Unassembled WGS sequence"/>
</dbReference>
<feature type="transmembrane region" description="Helical" evidence="8">
    <location>
        <begin position="70"/>
        <end position="89"/>
    </location>
</feature>
<dbReference type="GO" id="GO:0005886">
    <property type="term" value="C:plasma membrane"/>
    <property type="evidence" value="ECO:0007669"/>
    <property type="project" value="UniProtKB-SubCell"/>
</dbReference>
<evidence type="ECO:0000313" key="11">
    <source>
        <dbReference type="EMBL" id="OAZ08643.1"/>
    </source>
</evidence>
<sequence>MRMKSPTALIPGLYLTLFFAYLFGPLIIMVITAFNSSTFPRVSPWECFTTDWFGKLASDDKLLSGLGNSLLIGVGVVCVAIPIGLAAAITLSQVGPKLRAALYTIFIAPILVPGVVIGLSTLIFWDRIGTLFNAPYESFFYDGTFLTIFGQVTFIAAYSMLVFLSRIQRFDTTLTEAALDMGATPTQAFVKVLLPFMAPAIGSATVLAFLASLENYNTTVFTIVSSSTFTTVLSSKVRYGLDPSISAVAVIIIAITLIGAIIYECRNRYYTKGWAHVIAERPALKIATHPGTVAVILGVLTLAAVLFIQNHDSSVCTAQVLEEKRALQQQLMEQQSINTPQQAVPAPTMPNLGPLGGDEGGASAPSPFGNNIFSPENLGTSAREGN</sequence>
<feature type="transmembrane region" description="Helical" evidence="8">
    <location>
        <begin position="286"/>
        <end position="308"/>
    </location>
</feature>
<evidence type="ECO:0000256" key="6">
    <source>
        <dbReference type="ARBA" id="ARBA00022989"/>
    </source>
</evidence>
<proteinExistence type="inferred from homology"/>
<dbReference type="CDD" id="cd06261">
    <property type="entry name" value="TM_PBP2"/>
    <property type="match status" value="1"/>
</dbReference>
<keyword evidence="4" id="KW-1003">Cell membrane</keyword>
<dbReference type="GO" id="GO:0055085">
    <property type="term" value="P:transmembrane transport"/>
    <property type="evidence" value="ECO:0007669"/>
    <property type="project" value="InterPro"/>
</dbReference>
<dbReference type="Pfam" id="PF00528">
    <property type="entry name" value="BPD_transp_1"/>
    <property type="match status" value="1"/>
</dbReference>
<dbReference type="AlphaFoldDB" id="A0A853KW83"/>
<keyword evidence="3 8" id="KW-0813">Transport</keyword>
<dbReference type="InterPro" id="IPR051789">
    <property type="entry name" value="Bact_Polyamine_Transport"/>
</dbReference>
<evidence type="ECO:0000256" key="7">
    <source>
        <dbReference type="ARBA" id="ARBA00023136"/>
    </source>
</evidence>
<comment type="subcellular location">
    <subcellularLocation>
        <location evidence="1 8">Cell membrane</location>
        <topology evidence="1 8">Multi-pass membrane protein</topology>
    </subcellularLocation>
</comment>
<keyword evidence="5 8" id="KW-0812">Transmembrane</keyword>
<feature type="compositionally biased region" description="Polar residues" evidence="9">
    <location>
        <begin position="368"/>
        <end position="380"/>
    </location>
</feature>
<feature type="transmembrane region" description="Helical" evidence="8">
    <location>
        <begin position="245"/>
        <end position="265"/>
    </location>
</feature>
<evidence type="ECO:0000256" key="5">
    <source>
        <dbReference type="ARBA" id="ARBA00022692"/>
    </source>
</evidence>
<feature type="region of interest" description="Disordered" evidence="9">
    <location>
        <begin position="332"/>
        <end position="386"/>
    </location>
</feature>
<feature type="transmembrane region" description="Helical" evidence="8">
    <location>
        <begin position="145"/>
        <end position="167"/>
    </location>
</feature>
<dbReference type="EMBL" id="JPVZ01000008">
    <property type="protein sequence ID" value="OAZ08643.1"/>
    <property type="molecule type" value="Genomic_DNA"/>
</dbReference>
<gene>
    <name evidence="11" type="ORF">TH4_16970</name>
</gene>
<keyword evidence="6 8" id="KW-1133">Transmembrane helix</keyword>
<name>A0A853KW83_9PROT</name>
<dbReference type="InterPro" id="IPR000515">
    <property type="entry name" value="MetI-like"/>
</dbReference>
<evidence type="ECO:0000313" key="12">
    <source>
        <dbReference type="Proteomes" id="UP000094009"/>
    </source>
</evidence>
<reference evidence="11 12" key="1">
    <citation type="submission" date="2014-07" db="EMBL/GenBank/DDBJ databases">
        <title>Draft genome sequence of Thalassospira tepidiphila 1-1B.</title>
        <authorList>
            <person name="Lai Q."/>
            <person name="Shao Z."/>
        </authorList>
    </citation>
    <scope>NUCLEOTIDE SEQUENCE [LARGE SCALE GENOMIC DNA]</scope>
    <source>
        <strain evidence="11 12">MCCC 1A03514</strain>
    </source>
</reference>
<dbReference type="PANTHER" id="PTHR43848:SF2">
    <property type="entry name" value="PUTRESCINE TRANSPORT SYSTEM PERMEASE PROTEIN POTI"/>
    <property type="match status" value="1"/>
</dbReference>
<dbReference type="Gene3D" id="1.10.3720.10">
    <property type="entry name" value="MetI-like"/>
    <property type="match status" value="1"/>
</dbReference>